<dbReference type="Proteomes" id="UP000199666">
    <property type="component" value="Unassembled WGS sequence"/>
</dbReference>
<dbReference type="AlphaFoldDB" id="A0A1I3A6G9"/>
<keyword evidence="1" id="KW-0472">Membrane</keyword>
<keyword evidence="1" id="KW-1133">Transmembrane helix</keyword>
<reference evidence="2 3" key="1">
    <citation type="submission" date="2016-10" db="EMBL/GenBank/DDBJ databases">
        <authorList>
            <person name="de Groot N.N."/>
        </authorList>
    </citation>
    <scope>NUCLEOTIDE SEQUENCE [LARGE SCALE GENOMIC DNA]</scope>
    <source>
        <strain evidence="2 3">DSM 18684</strain>
    </source>
</reference>
<protein>
    <submittedName>
        <fullName evidence="2">Uncharacterized protein</fullName>
    </submittedName>
</protein>
<dbReference type="EMBL" id="FOPP01000013">
    <property type="protein sequence ID" value="SFH45707.1"/>
    <property type="molecule type" value="Genomic_DNA"/>
</dbReference>
<organism evidence="2 3">
    <name type="scientific">Pedobacter insulae</name>
    <dbReference type="NCBI Taxonomy" id="414048"/>
    <lineage>
        <taxon>Bacteria</taxon>
        <taxon>Pseudomonadati</taxon>
        <taxon>Bacteroidota</taxon>
        <taxon>Sphingobacteriia</taxon>
        <taxon>Sphingobacteriales</taxon>
        <taxon>Sphingobacteriaceae</taxon>
        <taxon>Pedobacter</taxon>
    </lineage>
</organism>
<evidence type="ECO:0000313" key="3">
    <source>
        <dbReference type="Proteomes" id="UP000199666"/>
    </source>
</evidence>
<proteinExistence type="predicted"/>
<feature type="transmembrane region" description="Helical" evidence="1">
    <location>
        <begin position="46"/>
        <end position="63"/>
    </location>
</feature>
<dbReference type="RefSeq" id="WP_090997529.1">
    <property type="nucleotide sequence ID" value="NZ_FOPP01000013.1"/>
</dbReference>
<evidence type="ECO:0000256" key="1">
    <source>
        <dbReference type="SAM" id="Phobius"/>
    </source>
</evidence>
<accession>A0A1I3A6G9</accession>
<gene>
    <name evidence="2" type="ORF">SAMN04489864_11345</name>
</gene>
<keyword evidence="3" id="KW-1185">Reference proteome</keyword>
<dbReference type="STRING" id="414048.SAMN04489864_11345"/>
<keyword evidence="1" id="KW-0812">Transmembrane</keyword>
<sequence length="65" mass="6931">MKFAKPILVLITILILTYTVSASNVSFNHLEISSQIPVTALPLNGDLLFALCAIASLGGYLALKK</sequence>
<evidence type="ECO:0000313" key="2">
    <source>
        <dbReference type="EMBL" id="SFH45707.1"/>
    </source>
</evidence>
<name>A0A1I3A6G9_9SPHI</name>